<dbReference type="Gene3D" id="1.25.40.10">
    <property type="entry name" value="Tetratricopeptide repeat domain"/>
    <property type="match status" value="1"/>
</dbReference>
<dbReference type="InterPro" id="IPR011990">
    <property type="entry name" value="TPR-like_helical_dom_sf"/>
</dbReference>
<sequence length="582" mass="65004">MLRLNRIFLILLFVFFAVSSVSQASVLQDYRDARYAYQQLLRAPQKQQYRHHWDKVFTQLQHFVDQHPDHEKAPGAYYLLGQSHEKLYEISRVKKDARAAVDYYQSLARRYPSSSLADDALLFSARLQCEVLGAEQAARNDCQVILQRYPSGDMHKRARELLATLPPSTTPVPVKVTTSQPVVSPGPHVVSAIRHWQDADHTRLVLDLDGIPVYRVNTLPPSQKDNTSARLYIDLFKTNRVPTLSSNQKIGGTLVKSIRVGETEERTRIVFDLAQLTRYKVITLAGPPRIVIDLANHVGATLKEDVPQLETSTDAVKGDSGSDQISQVLQRVPADETPQIHLPDVAAKTHGKLRIVVDAGHGGKDPGAIGPGKLYEKDVVLKLAKTLAQRLESSFHCEVLLTRDRDIYIPLLERTAYANEVDADLFISIHANASVNKKAYGIETFYLNFSKTDKAMAVAARENGMSLQEVGDLELILFDMMANSKINESSRLAAEIQSSLVGQLSRKYSNVKDLGVRQGPFHVLLGATMPSVLVEVAFISHSREAKRLNSRTYRERSAEAIVHGVRQYLQSQNLLAKRASDS</sequence>
<dbReference type="GO" id="GO:0030288">
    <property type="term" value="C:outer membrane-bounded periplasmic space"/>
    <property type="evidence" value="ECO:0007669"/>
    <property type="project" value="TreeGrafter"/>
</dbReference>
<keyword evidence="3 5" id="KW-0732">Signal</keyword>
<accession>Q1K1V1</accession>
<dbReference type="InterPro" id="IPR039565">
    <property type="entry name" value="BamD-like"/>
</dbReference>
<dbReference type="Gene3D" id="3.40.630.40">
    <property type="entry name" value="Zn-dependent exopeptidases"/>
    <property type="match status" value="1"/>
</dbReference>
<evidence type="ECO:0000313" key="7">
    <source>
        <dbReference type="EMBL" id="EAT16287.1"/>
    </source>
</evidence>
<evidence type="ECO:0000259" key="6">
    <source>
        <dbReference type="SMART" id="SM00646"/>
    </source>
</evidence>
<dbReference type="Pfam" id="PF01520">
    <property type="entry name" value="Amidase_3"/>
    <property type="match status" value="1"/>
</dbReference>
<dbReference type="FunFam" id="3.40.630.40:FF:000005">
    <property type="entry name" value="N-acetylmuramoyl-L-alanine amidase (AmiA)"/>
    <property type="match status" value="1"/>
</dbReference>
<dbReference type="InterPro" id="IPR050695">
    <property type="entry name" value="N-acetylmuramoyl_amidase_3"/>
</dbReference>
<dbReference type="OrthoDB" id="9806267at2"/>
<gene>
    <name evidence="7" type="ORF">Dace_1751</name>
</gene>
<dbReference type="GO" id="GO:0008745">
    <property type="term" value="F:N-acetylmuramoyl-L-alanine amidase activity"/>
    <property type="evidence" value="ECO:0007669"/>
    <property type="project" value="UniProtKB-EC"/>
</dbReference>
<organism evidence="7 8">
    <name type="scientific">Desulfuromonas acetoxidans (strain DSM 684 / 11070)</name>
    <dbReference type="NCBI Taxonomy" id="281689"/>
    <lineage>
        <taxon>Bacteria</taxon>
        <taxon>Pseudomonadati</taxon>
        <taxon>Thermodesulfobacteriota</taxon>
        <taxon>Desulfuromonadia</taxon>
        <taxon>Desulfuromonadales</taxon>
        <taxon>Desulfuromonadaceae</taxon>
        <taxon>Desulfuromonas</taxon>
    </lineage>
</organism>
<evidence type="ECO:0000256" key="1">
    <source>
        <dbReference type="ARBA" id="ARBA00001561"/>
    </source>
</evidence>
<dbReference type="Pfam" id="PF13525">
    <property type="entry name" value="YfiO"/>
    <property type="match status" value="1"/>
</dbReference>
<dbReference type="EC" id="3.5.1.28" evidence="2"/>
<reference evidence="7" key="1">
    <citation type="submission" date="2006-05" db="EMBL/GenBank/DDBJ databases">
        <title>Annotation of the draft genome assembly of Desulfuromonas acetoxidans DSM 684.</title>
        <authorList>
            <consortium name="US DOE Joint Genome Institute (JGI-ORNL)"/>
            <person name="Larimer F."/>
            <person name="Land M."/>
            <person name="Hauser L."/>
        </authorList>
    </citation>
    <scope>NUCLEOTIDE SEQUENCE [LARGE SCALE GENOMIC DNA]</scope>
    <source>
        <strain evidence="7">DSM 684</strain>
    </source>
</reference>
<dbReference type="GO" id="GO:0009253">
    <property type="term" value="P:peptidoglycan catabolic process"/>
    <property type="evidence" value="ECO:0007669"/>
    <property type="project" value="InterPro"/>
</dbReference>
<dbReference type="PANTHER" id="PTHR30404:SF0">
    <property type="entry name" value="N-ACETYLMURAMOYL-L-ALANINE AMIDASE AMIC"/>
    <property type="match status" value="1"/>
</dbReference>
<comment type="catalytic activity">
    <reaction evidence="1">
        <text>Hydrolyzes the link between N-acetylmuramoyl residues and L-amino acid residues in certain cell-wall glycopeptides.</text>
        <dbReference type="EC" id="3.5.1.28"/>
    </reaction>
</comment>
<dbReference type="SUPFAM" id="SSF53187">
    <property type="entry name" value="Zn-dependent exopeptidases"/>
    <property type="match status" value="1"/>
</dbReference>
<dbReference type="EMBL" id="AAEW02000005">
    <property type="protein sequence ID" value="EAT16287.1"/>
    <property type="molecule type" value="Genomic_DNA"/>
</dbReference>
<dbReference type="Gene3D" id="2.60.40.3500">
    <property type="match status" value="1"/>
</dbReference>
<reference evidence="7" key="2">
    <citation type="submission" date="2006-05" db="EMBL/GenBank/DDBJ databases">
        <title>Sequencing of the draft genome and assembly of Desulfuromonas acetoxidans DSM 684.</title>
        <authorList>
            <consortium name="US DOE Joint Genome Institute (JGI-PGF)"/>
            <person name="Copeland A."/>
            <person name="Lucas S."/>
            <person name="Lapidus A."/>
            <person name="Barry K."/>
            <person name="Detter J.C."/>
            <person name="Glavina del Rio T."/>
            <person name="Hammon N."/>
            <person name="Israni S."/>
            <person name="Dalin E."/>
            <person name="Tice H."/>
            <person name="Bruce D."/>
            <person name="Pitluck S."/>
            <person name="Richardson P."/>
        </authorList>
    </citation>
    <scope>NUCLEOTIDE SEQUENCE [LARGE SCALE GENOMIC DNA]</scope>
    <source>
        <strain evidence="7">DSM 684</strain>
    </source>
</reference>
<dbReference type="RefSeq" id="WP_005998823.1">
    <property type="nucleotide sequence ID" value="NZ_AAEW02000005.1"/>
</dbReference>
<dbReference type="InterPro" id="IPR021731">
    <property type="entry name" value="AMIN_dom"/>
</dbReference>
<feature type="chain" id="PRO_5004192721" description="N-acetylmuramoyl-L-alanine amidase" evidence="5">
    <location>
        <begin position="25"/>
        <end position="582"/>
    </location>
</feature>
<evidence type="ECO:0000256" key="3">
    <source>
        <dbReference type="ARBA" id="ARBA00022729"/>
    </source>
</evidence>
<dbReference type="InterPro" id="IPR002508">
    <property type="entry name" value="MurNAc-LAA_cat"/>
</dbReference>
<dbReference type="Pfam" id="PF11741">
    <property type="entry name" value="AMIN"/>
    <property type="match status" value="1"/>
</dbReference>
<evidence type="ECO:0000256" key="5">
    <source>
        <dbReference type="SAM" id="SignalP"/>
    </source>
</evidence>
<dbReference type="AlphaFoldDB" id="Q1K1V1"/>
<keyword evidence="4 7" id="KW-0378">Hydrolase</keyword>
<name>Q1K1V1_DESA6</name>
<dbReference type="CDD" id="cd02696">
    <property type="entry name" value="MurNAc-LAA"/>
    <property type="match status" value="1"/>
</dbReference>
<feature type="domain" description="MurNAc-LAA" evidence="6">
    <location>
        <begin position="415"/>
        <end position="566"/>
    </location>
</feature>
<dbReference type="Proteomes" id="UP000005695">
    <property type="component" value="Unassembled WGS sequence"/>
</dbReference>
<keyword evidence="8" id="KW-1185">Reference proteome</keyword>
<dbReference type="SMART" id="SM00646">
    <property type="entry name" value="Ami_3"/>
    <property type="match status" value="1"/>
</dbReference>
<feature type="signal peptide" evidence="5">
    <location>
        <begin position="1"/>
        <end position="24"/>
    </location>
</feature>
<evidence type="ECO:0000313" key="8">
    <source>
        <dbReference type="Proteomes" id="UP000005695"/>
    </source>
</evidence>
<dbReference type="PANTHER" id="PTHR30404">
    <property type="entry name" value="N-ACETYLMURAMOYL-L-ALANINE AMIDASE"/>
    <property type="match status" value="1"/>
</dbReference>
<evidence type="ECO:0000256" key="2">
    <source>
        <dbReference type="ARBA" id="ARBA00011901"/>
    </source>
</evidence>
<comment type="caution">
    <text evidence="7">The sequence shown here is derived from an EMBL/GenBank/DDBJ whole genome shotgun (WGS) entry which is preliminary data.</text>
</comment>
<protein>
    <recommendedName>
        <fullName evidence="2">N-acetylmuramoyl-L-alanine amidase</fullName>
        <ecNumber evidence="2">3.5.1.28</ecNumber>
    </recommendedName>
</protein>
<evidence type="ECO:0000256" key="4">
    <source>
        <dbReference type="ARBA" id="ARBA00022801"/>
    </source>
</evidence>
<proteinExistence type="predicted"/>